<dbReference type="AlphaFoldDB" id="U9SLN0"/>
<name>U9SLN0_RHIID</name>
<sequence length="264" mass="30088">MTDYHDSTKIPDARVTRINCALAKFFVACSISFWIVEHPFFVNFVKELNSAYELPTREFLSDQLLERELALVNSTVATVIENGANLTLAFDGWTSPTHRSIWNFVIMTPTREKYLYKLVDLSENSHTANYVAQVVGKIIEKLDQIKYQRLYLITPQTSHQADAKLTQLIKENNICGGGIKLYCKMRWTTASDSVDSIIRLETVLEQIITNDSNLLNDKVKRVIQTRNFFSDLRILSFVLNPLRKAVLALKSKSATLGDCFLSLI</sequence>
<dbReference type="VEuPathDB" id="FungiDB:RhiirFUN_015057"/>
<dbReference type="EMBL" id="KI300129">
    <property type="protein sequence ID" value="ERZ96799.1"/>
    <property type="molecule type" value="Genomic_DNA"/>
</dbReference>
<dbReference type="VEuPathDB" id="FungiDB:RhiirFUN_018725"/>
<organism evidence="1">
    <name type="scientific">Rhizophagus irregularis (strain DAOM 181602 / DAOM 197198 / MUCL 43194)</name>
    <name type="common">Arbuscular mycorrhizal fungus</name>
    <name type="synonym">Glomus intraradices</name>
    <dbReference type="NCBI Taxonomy" id="747089"/>
    <lineage>
        <taxon>Eukaryota</taxon>
        <taxon>Fungi</taxon>
        <taxon>Fungi incertae sedis</taxon>
        <taxon>Mucoromycota</taxon>
        <taxon>Glomeromycotina</taxon>
        <taxon>Glomeromycetes</taxon>
        <taxon>Glomerales</taxon>
        <taxon>Glomeraceae</taxon>
        <taxon>Rhizophagus</taxon>
    </lineage>
</organism>
<protein>
    <recommendedName>
        <fullName evidence="2">DUF659 domain-containing protein</fullName>
    </recommendedName>
</protein>
<dbReference type="InterPro" id="IPR012337">
    <property type="entry name" value="RNaseH-like_sf"/>
</dbReference>
<dbReference type="HOGENOM" id="CLU_064139_0_0_1"/>
<dbReference type="STRING" id="747089.U9SLN0"/>
<evidence type="ECO:0000313" key="1">
    <source>
        <dbReference type="EMBL" id="ERZ96799.1"/>
    </source>
</evidence>
<proteinExistence type="predicted"/>
<dbReference type="SUPFAM" id="SSF53098">
    <property type="entry name" value="Ribonuclease H-like"/>
    <property type="match status" value="1"/>
</dbReference>
<accession>U9SLN0</accession>
<reference evidence="1" key="1">
    <citation type="submission" date="2013-07" db="EMBL/GenBank/DDBJ databases">
        <title>The genome of an arbuscular mycorrhizal fungus provides insights into the evolution of the oldest plant symbiosis.</title>
        <authorList>
            <consortium name="DOE Joint Genome Institute"/>
            <person name="Tisserant E."/>
            <person name="Malbreil M."/>
            <person name="Kuo A."/>
            <person name="Kohler A."/>
            <person name="Symeonidi A."/>
            <person name="Balestrini R."/>
            <person name="Charron P."/>
            <person name="Duensing N."/>
            <person name="Frei-dit-Frey N."/>
            <person name="Gianinazzi-Pearson V."/>
            <person name="Gilbert B."/>
            <person name="Handa Y."/>
            <person name="Hijri M."/>
            <person name="Kaul R."/>
            <person name="Kawaguchi M."/>
            <person name="Krajinski F."/>
            <person name="Lammers P."/>
            <person name="Lapierre D."/>
            <person name="Masclaux F.G."/>
            <person name="Murat C."/>
            <person name="Morin E."/>
            <person name="Ndikumana S."/>
            <person name="Pagni M."/>
            <person name="Petitpierre D."/>
            <person name="Requena N."/>
            <person name="Rosikiewicz P."/>
            <person name="Riley R."/>
            <person name="Saito K."/>
            <person name="San Clemente H."/>
            <person name="Shapiro H."/>
            <person name="van Tuinen D."/>
            <person name="Becard G."/>
            <person name="Bonfante P."/>
            <person name="Paszkowski U."/>
            <person name="Shachar-Hill Y."/>
            <person name="Young J.P."/>
            <person name="Sanders I.R."/>
            <person name="Henrissat B."/>
            <person name="Rensing S.A."/>
            <person name="Grigoriev I.V."/>
            <person name="Corradi N."/>
            <person name="Roux C."/>
            <person name="Martin F."/>
        </authorList>
    </citation>
    <scope>NUCLEOTIDE SEQUENCE</scope>
    <source>
        <strain evidence="1">DAOM 197198</strain>
    </source>
</reference>
<evidence type="ECO:0008006" key="2">
    <source>
        <dbReference type="Google" id="ProtNLM"/>
    </source>
</evidence>
<gene>
    <name evidence="1" type="ORF">GLOINDRAFT_12235</name>
</gene>